<keyword evidence="5" id="KW-1185">Reference proteome</keyword>
<dbReference type="SUPFAM" id="SSF54631">
    <property type="entry name" value="CBS-domain pair"/>
    <property type="match status" value="1"/>
</dbReference>
<accession>A0A090AMU4</accession>
<evidence type="ECO:0000259" key="3">
    <source>
        <dbReference type="PROSITE" id="PS51371"/>
    </source>
</evidence>
<dbReference type="Proteomes" id="UP000031623">
    <property type="component" value="Chromosome"/>
</dbReference>
<dbReference type="EMBL" id="AP014633">
    <property type="protein sequence ID" value="BAP56645.1"/>
    <property type="molecule type" value="Genomic_DNA"/>
</dbReference>
<dbReference type="InterPro" id="IPR000644">
    <property type="entry name" value="CBS_dom"/>
</dbReference>
<reference evidence="4" key="1">
    <citation type="journal article" date="2014" name="ISME J.">
        <title>Ecophysiology of Thioploca ingrica as revealed by the complete genome sequence supplemented with proteomic evidence.</title>
        <authorList>
            <person name="Kojima H."/>
            <person name="Ogura Y."/>
            <person name="Yamamoto N."/>
            <person name="Togashi T."/>
            <person name="Mori H."/>
            <person name="Watanabe T."/>
            <person name="Nemoto F."/>
            <person name="Kurokawa K."/>
            <person name="Hayashi T."/>
            <person name="Fukui M."/>
        </authorList>
    </citation>
    <scope>NUCLEOTIDE SEQUENCE [LARGE SCALE GENOMIC DNA]</scope>
</reference>
<dbReference type="SMART" id="SM00116">
    <property type="entry name" value="CBS"/>
    <property type="match status" value="2"/>
</dbReference>
<feature type="domain" description="CBS" evidence="3">
    <location>
        <begin position="7"/>
        <end position="64"/>
    </location>
</feature>
<evidence type="ECO:0000313" key="5">
    <source>
        <dbReference type="Proteomes" id="UP000031623"/>
    </source>
</evidence>
<dbReference type="KEGG" id="tig:THII_2348"/>
<protein>
    <submittedName>
        <fullName evidence="4">Signal transduction protein</fullName>
    </submittedName>
</protein>
<dbReference type="PANTHER" id="PTHR43080:SF2">
    <property type="entry name" value="CBS DOMAIN-CONTAINING PROTEIN"/>
    <property type="match status" value="1"/>
</dbReference>
<evidence type="ECO:0000256" key="2">
    <source>
        <dbReference type="PROSITE-ProRule" id="PRU00703"/>
    </source>
</evidence>
<name>A0A090AMU4_9GAMM</name>
<evidence type="ECO:0000256" key="1">
    <source>
        <dbReference type="ARBA" id="ARBA00023122"/>
    </source>
</evidence>
<organism evidence="4 5">
    <name type="scientific">Thioploca ingrica</name>
    <dbReference type="NCBI Taxonomy" id="40754"/>
    <lineage>
        <taxon>Bacteria</taxon>
        <taxon>Pseudomonadati</taxon>
        <taxon>Pseudomonadota</taxon>
        <taxon>Gammaproteobacteria</taxon>
        <taxon>Thiotrichales</taxon>
        <taxon>Thiotrichaceae</taxon>
        <taxon>Thioploca</taxon>
    </lineage>
</organism>
<dbReference type="HOGENOM" id="CLU_040681_9_0_6"/>
<dbReference type="Gene3D" id="3.10.580.10">
    <property type="entry name" value="CBS-domain"/>
    <property type="match status" value="1"/>
</dbReference>
<dbReference type="PANTHER" id="PTHR43080">
    <property type="entry name" value="CBS DOMAIN-CONTAINING PROTEIN CBSX3, MITOCHONDRIAL"/>
    <property type="match status" value="1"/>
</dbReference>
<gene>
    <name evidence="4" type="ORF">THII_2348</name>
</gene>
<keyword evidence="1 2" id="KW-0129">CBS domain</keyword>
<dbReference type="CDD" id="cd04586">
    <property type="entry name" value="CBS_pair_BON_assoc"/>
    <property type="match status" value="1"/>
</dbReference>
<sequence length="151" mass="16638">MLVKEVMTRAVKTITPETRLQEVASIMCLSRFSGLPVVGEGDKLVGILAERDVLRYLFPSIKDIMTDGMGSIDFESMEAEYKKVLPLKASDLMNSGVISVNPNMPILKAVSVMAKNNFRRIPVTEENNQLVGMVSLGDIHRAIFMKSFASG</sequence>
<dbReference type="OrthoDB" id="9790355at2"/>
<dbReference type="PROSITE" id="PS51371">
    <property type="entry name" value="CBS"/>
    <property type="match status" value="2"/>
</dbReference>
<dbReference type="STRING" id="40754.THII_2348"/>
<dbReference type="AlphaFoldDB" id="A0A090AMU4"/>
<feature type="domain" description="CBS" evidence="3">
    <location>
        <begin position="93"/>
        <end position="150"/>
    </location>
</feature>
<dbReference type="InterPro" id="IPR051257">
    <property type="entry name" value="Diverse_CBS-Domain"/>
</dbReference>
<evidence type="ECO:0000313" key="4">
    <source>
        <dbReference type="EMBL" id="BAP56645.1"/>
    </source>
</evidence>
<proteinExistence type="predicted"/>
<dbReference type="Pfam" id="PF00571">
    <property type="entry name" value="CBS"/>
    <property type="match status" value="2"/>
</dbReference>
<dbReference type="InterPro" id="IPR046342">
    <property type="entry name" value="CBS_dom_sf"/>
</dbReference>